<dbReference type="PANTHER" id="PTHR45694:SF18">
    <property type="entry name" value="GLUTAREDOXIN-1-RELATED"/>
    <property type="match status" value="1"/>
</dbReference>
<proteinExistence type="inferred from homology"/>
<dbReference type="InterPro" id="IPR014025">
    <property type="entry name" value="Glutaredoxin_subgr"/>
</dbReference>
<keyword evidence="9" id="KW-1185">Reference proteome</keyword>
<feature type="domain" description="Glutaredoxin" evidence="7">
    <location>
        <begin position="5"/>
        <end position="63"/>
    </location>
</feature>
<dbReference type="Pfam" id="PF00462">
    <property type="entry name" value="Glutaredoxin"/>
    <property type="match status" value="1"/>
</dbReference>
<comment type="function">
    <text evidence="6">Has a glutathione-disulfide oxidoreductase activity in the presence of NADPH and glutathione reductase. Reduces low molecular weight disulfides and proteins.</text>
</comment>
<evidence type="ECO:0000313" key="9">
    <source>
        <dbReference type="Proteomes" id="UP000291562"/>
    </source>
</evidence>
<dbReference type="PANTHER" id="PTHR45694">
    <property type="entry name" value="GLUTAREDOXIN 2"/>
    <property type="match status" value="1"/>
</dbReference>
<dbReference type="EMBL" id="CP035704">
    <property type="protein sequence ID" value="QBB70925.1"/>
    <property type="molecule type" value="Genomic_DNA"/>
</dbReference>
<dbReference type="AlphaFoldDB" id="A0A411HK84"/>
<evidence type="ECO:0000313" key="8">
    <source>
        <dbReference type="EMBL" id="QBB70925.1"/>
    </source>
</evidence>
<sequence>MTRALVYSTAICPYCVAAKNFLKQKGIDYDDVRIDTDSARREEMLTRTQRRTVPQIFINDQHIGGYDDLIAFDRSGGLAELLAGANS</sequence>
<keyword evidence="6" id="KW-0963">Cytoplasm</keyword>
<keyword evidence="3 6" id="KW-0249">Electron transport</keyword>
<evidence type="ECO:0000256" key="1">
    <source>
        <dbReference type="ARBA" id="ARBA00007787"/>
    </source>
</evidence>
<dbReference type="RefSeq" id="WP_129833428.1">
    <property type="nucleotide sequence ID" value="NZ_CP035704.1"/>
</dbReference>
<dbReference type="OrthoDB" id="9814618at2"/>
<dbReference type="PROSITE" id="PS00195">
    <property type="entry name" value="GLUTAREDOXIN_1"/>
    <property type="match status" value="1"/>
</dbReference>
<dbReference type="GO" id="GO:0045454">
    <property type="term" value="P:cell redox homeostasis"/>
    <property type="evidence" value="ECO:0007669"/>
    <property type="project" value="InterPro"/>
</dbReference>
<evidence type="ECO:0000259" key="7">
    <source>
        <dbReference type="Pfam" id="PF00462"/>
    </source>
</evidence>
<organism evidence="8 9">
    <name type="scientific">Pseudolysobacter antarcticus</name>
    <dbReference type="NCBI Taxonomy" id="2511995"/>
    <lineage>
        <taxon>Bacteria</taxon>
        <taxon>Pseudomonadati</taxon>
        <taxon>Pseudomonadota</taxon>
        <taxon>Gammaproteobacteria</taxon>
        <taxon>Lysobacterales</taxon>
        <taxon>Rhodanobacteraceae</taxon>
        <taxon>Pseudolysobacter</taxon>
    </lineage>
</organism>
<dbReference type="KEGG" id="xbc:ELE36_11520"/>
<keyword evidence="2 6" id="KW-0813">Transport</keyword>
<evidence type="ECO:0000256" key="5">
    <source>
        <dbReference type="ARBA" id="ARBA00023284"/>
    </source>
</evidence>
<name>A0A411HK84_9GAMM</name>
<dbReference type="Proteomes" id="UP000291562">
    <property type="component" value="Chromosome"/>
</dbReference>
<dbReference type="GO" id="GO:0005737">
    <property type="term" value="C:cytoplasm"/>
    <property type="evidence" value="ECO:0007669"/>
    <property type="project" value="TreeGrafter"/>
</dbReference>
<dbReference type="CDD" id="cd03418">
    <property type="entry name" value="GRX_GRXb_1_3_like"/>
    <property type="match status" value="1"/>
</dbReference>
<keyword evidence="4" id="KW-1015">Disulfide bond</keyword>
<dbReference type="InterPro" id="IPR011900">
    <property type="entry name" value="GRX_bact"/>
</dbReference>
<dbReference type="SUPFAM" id="SSF52833">
    <property type="entry name" value="Thioredoxin-like"/>
    <property type="match status" value="1"/>
</dbReference>
<dbReference type="Gene3D" id="3.40.30.10">
    <property type="entry name" value="Glutaredoxin"/>
    <property type="match status" value="1"/>
</dbReference>
<keyword evidence="5 6" id="KW-0676">Redox-active center</keyword>
<dbReference type="PROSITE" id="PS51354">
    <property type="entry name" value="GLUTAREDOXIN_2"/>
    <property type="match status" value="1"/>
</dbReference>
<comment type="similarity">
    <text evidence="1 6">Belongs to the glutaredoxin family.</text>
</comment>
<dbReference type="GO" id="GO:0015038">
    <property type="term" value="F:glutathione disulfide oxidoreductase activity"/>
    <property type="evidence" value="ECO:0007669"/>
    <property type="project" value="UniProtKB-UniRule"/>
</dbReference>
<dbReference type="InterPro" id="IPR011767">
    <property type="entry name" value="GLR_AS"/>
</dbReference>
<evidence type="ECO:0000256" key="3">
    <source>
        <dbReference type="ARBA" id="ARBA00022982"/>
    </source>
</evidence>
<evidence type="ECO:0000256" key="2">
    <source>
        <dbReference type="ARBA" id="ARBA00022448"/>
    </source>
</evidence>
<dbReference type="InterPro" id="IPR002109">
    <property type="entry name" value="Glutaredoxin"/>
</dbReference>
<dbReference type="PRINTS" id="PR00160">
    <property type="entry name" value="GLUTAREDOXIN"/>
</dbReference>
<gene>
    <name evidence="8" type="primary">grxC</name>
    <name evidence="8" type="ORF">ELE36_11520</name>
</gene>
<evidence type="ECO:0000256" key="6">
    <source>
        <dbReference type="RuleBase" id="RU364065"/>
    </source>
</evidence>
<evidence type="ECO:0000256" key="4">
    <source>
        <dbReference type="ARBA" id="ARBA00023157"/>
    </source>
</evidence>
<accession>A0A411HK84</accession>
<dbReference type="NCBIfam" id="TIGR02181">
    <property type="entry name" value="GRX_bact"/>
    <property type="match status" value="1"/>
</dbReference>
<dbReference type="GO" id="GO:0034599">
    <property type="term" value="P:cellular response to oxidative stress"/>
    <property type="evidence" value="ECO:0007669"/>
    <property type="project" value="TreeGrafter"/>
</dbReference>
<dbReference type="InterPro" id="IPR036249">
    <property type="entry name" value="Thioredoxin-like_sf"/>
</dbReference>
<protein>
    <recommendedName>
        <fullName evidence="6">Glutaredoxin</fullName>
    </recommendedName>
</protein>
<reference evidence="8 9" key="1">
    <citation type="submission" date="2019-01" db="EMBL/GenBank/DDBJ databases">
        <title>Pseudolysobacter antarctica gen. nov., sp. nov., isolated from Fildes Peninsula, Antarctica.</title>
        <authorList>
            <person name="Wei Z."/>
            <person name="Peng F."/>
        </authorList>
    </citation>
    <scope>NUCLEOTIDE SEQUENCE [LARGE SCALE GENOMIC DNA]</scope>
    <source>
        <strain evidence="8 9">AQ6-296</strain>
    </source>
</reference>